<keyword evidence="1" id="KW-0812">Transmembrane</keyword>
<feature type="transmembrane region" description="Helical" evidence="1">
    <location>
        <begin position="12"/>
        <end position="31"/>
    </location>
</feature>
<evidence type="ECO:0000313" key="2">
    <source>
        <dbReference type="EMBL" id="PQK13756.1"/>
    </source>
</evidence>
<sequence length="131" mass="14760">MCLAARSPLLRGPYLAGNALTTVLAWIYLSFRLRNALAHVLTVGENFTLITERTLPTSRHAYGPAAKPLRLMRRPQPLSSRVWLKGPSLSRDVVNAAMQQAKDNLEEAWGETERVDIEQRSHLRDQLITIT</sequence>
<organism evidence="2 3">
    <name type="scientific">Beauveria bassiana</name>
    <name type="common">White muscardine disease fungus</name>
    <name type="synonym">Tritirachium shiotae</name>
    <dbReference type="NCBI Taxonomy" id="176275"/>
    <lineage>
        <taxon>Eukaryota</taxon>
        <taxon>Fungi</taxon>
        <taxon>Dikarya</taxon>
        <taxon>Ascomycota</taxon>
        <taxon>Pezizomycotina</taxon>
        <taxon>Sordariomycetes</taxon>
        <taxon>Hypocreomycetidae</taxon>
        <taxon>Hypocreales</taxon>
        <taxon>Cordycipitaceae</taxon>
        <taxon>Beauveria</taxon>
    </lineage>
</organism>
<gene>
    <name evidence="2" type="ORF">BB8028_0004g06870</name>
</gene>
<proteinExistence type="predicted"/>
<dbReference type="Proteomes" id="UP000237441">
    <property type="component" value="Unassembled WGS sequence"/>
</dbReference>
<evidence type="ECO:0000256" key="1">
    <source>
        <dbReference type="SAM" id="Phobius"/>
    </source>
</evidence>
<keyword evidence="1" id="KW-1133">Transmembrane helix</keyword>
<dbReference type="AlphaFoldDB" id="A0A2S7YC88"/>
<reference evidence="2 3" key="1">
    <citation type="submission" date="2016-07" db="EMBL/GenBank/DDBJ databases">
        <title>Comparative genomics of the entomopathogenic fungus Beauveria bassiana.</title>
        <authorList>
            <person name="Valero Jimenez C.A."/>
            <person name="Zwaan B.J."/>
            <person name="Van Kan J.A."/>
            <person name="Takken W."/>
            <person name="Debets A.J."/>
            <person name="Schoustra S.E."/>
            <person name="Koenraadt C.J."/>
        </authorList>
    </citation>
    <scope>NUCLEOTIDE SEQUENCE [LARGE SCALE GENOMIC DNA]</scope>
    <source>
        <strain evidence="2 3">ARSEF 8028</strain>
    </source>
</reference>
<comment type="caution">
    <text evidence="2">The sequence shown here is derived from an EMBL/GenBank/DDBJ whole genome shotgun (WGS) entry which is preliminary data.</text>
</comment>
<keyword evidence="1" id="KW-0472">Membrane</keyword>
<protein>
    <submittedName>
        <fullName evidence="2">Uncharacterized protein</fullName>
    </submittedName>
</protein>
<name>A0A2S7YC88_BEABA</name>
<evidence type="ECO:0000313" key="3">
    <source>
        <dbReference type="Proteomes" id="UP000237441"/>
    </source>
</evidence>
<dbReference type="EMBL" id="JRHA01000004">
    <property type="protein sequence ID" value="PQK13756.1"/>
    <property type="molecule type" value="Genomic_DNA"/>
</dbReference>
<accession>A0A2S7YC88</accession>